<dbReference type="EMBL" id="JANPWZ010000119">
    <property type="protein sequence ID" value="KAJ3579220.1"/>
    <property type="molecule type" value="Genomic_DNA"/>
</dbReference>
<dbReference type="InterPro" id="IPR001005">
    <property type="entry name" value="SANT/Myb"/>
</dbReference>
<protein>
    <submittedName>
        <fullName evidence="2">Uncharacterized protein</fullName>
    </submittedName>
</protein>
<evidence type="ECO:0000256" key="1">
    <source>
        <dbReference type="SAM" id="MobiDB-lite"/>
    </source>
</evidence>
<organism evidence="2 3">
    <name type="scientific">Xylaria arbuscula</name>
    <dbReference type="NCBI Taxonomy" id="114810"/>
    <lineage>
        <taxon>Eukaryota</taxon>
        <taxon>Fungi</taxon>
        <taxon>Dikarya</taxon>
        <taxon>Ascomycota</taxon>
        <taxon>Pezizomycotina</taxon>
        <taxon>Sordariomycetes</taxon>
        <taxon>Xylariomycetidae</taxon>
        <taxon>Xylariales</taxon>
        <taxon>Xylariaceae</taxon>
        <taxon>Xylaria</taxon>
    </lineage>
</organism>
<reference evidence="2" key="1">
    <citation type="submission" date="2022-07" db="EMBL/GenBank/DDBJ databases">
        <title>Genome Sequence of Xylaria arbuscula.</title>
        <authorList>
            <person name="Buettner E."/>
        </authorList>
    </citation>
    <scope>NUCLEOTIDE SEQUENCE</scope>
    <source>
        <strain evidence="2">VT107</strain>
    </source>
</reference>
<dbReference type="VEuPathDB" id="FungiDB:F4678DRAFT_127905"/>
<comment type="caution">
    <text evidence="2">The sequence shown here is derived from an EMBL/GenBank/DDBJ whole genome shotgun (WGS) entry which is preliminary data.</text>
</comment>
<gene>
    <name evidence="2" type="ORF">NPX13_g1344</name>
</gene>
<feature type="region of interest" description="Disordered" evidence="1">
    <location>
        <begin position="285"/>
        <end position="346"/>
    </location>
</feature>
<dbReference type="AlphaFoldDB" id="A0A9W8TRB8"/>
<evidence type="ECO:0000313" key="2">
    <source>
        <dbReference type="EMBL" id="KAJ3579220.1"/>
    </source>
</evidence>
<feature type="region of interest" description="Disordered" evidence="1">
    <location>
        <begin position="1"/>
        <end position="98"/>
    </location>
</feature>
<sequence>MCPYNTTSAPSPPSSGPTCASEVDASRQGTTSPTTKRAHIPRTRIDMDDSAYMSPKTTHIHDGLSVGSPVYEGKHSPSPPPTSTFGSQDINRSYSSAPPYSPYSVPAYDSSLPTPVSVAGSPSMTERSVKMLSTYNEQEGTAQQLTPPTASRPWPYPPNMTSTSSAPMTVPTTTAEMLDINSLESSHSPEHHPAVVESGGHFHWGPYGVSSHDPTEELSPQISSQSLYSNGVPPAVLMRSPSYGVPPTAHVPLAPALSMPPHPMDIHHQYSNLSHIALEFGAAYPSRKSKARTSRSNRSAKRSRNNIDPRLSKSNGFGYNGENGNTMAASDAPEFPPPQHLTLDPKAPEDSRFLVELRCQLSDDKGKGMWEQIQQAYKEQFGHKTKENLQMQLIRTVQSYAEWPESEDQALKDAAEEYERRRYPEIRKIMKEKGGRRVWDWNDGSIAKRLVQMGVDEIDHSDPVKRIRRKRKSTVRQKSGGEPWVGCVNLQYNPEPRQLTIEENELLLEAFCKTEPESPRQEDILDLQTTPCIDGAKESSESQSARVAKQACNQMLSGRSERLYNRQNRFIS</sequence>
<name>A0A9W8TRB8_9PEZI</name>
<dbReference type="CDD" id="cd00167">
    <property type="entry name" value="SANT"/>
    <property type="match status" value="1"/>
</dbReference>
<keyword evidence="3" id="KW-1185">Reference proteome</keyword>
<accession>A0A9W8TRB8</accession>
<proteinExistence type="predicted"/>
<dbReference type="Proteomes" id="UP001148614">
    <property type="component" value="Unassembled WGS sequence"/>
</dbReference>
<evidence type="ECO:0000313" key="3">
    <source>
        <dbReference type="Proteomes" id="UP001148614"/>
    </source>
</evidence>
<feature type="compositionally biased region" description="Basic residues" evidence="1">
    <location>
        <begin position="287"/>
        <end position="304"/>
    </location>
</feature>
<feature type="compositionally biased region" description="Polar residues" evidence="1">
    <location>
        <begin position="312"/>
        <end position="328"/>
    </location>
</feature>